<dbReference type="GeneID" id="85329177"/>
<keyword evidence="2" id="KW-1185">Reference proteome</keyword>
<comment type="caution">
    <text evidence="1">The sequence shown here is derived from an EMBL/GenBank/DDBJ whole genome shotgun (WGS) entry which is preliminary data.</text>
</comment>
<dbReference type="EMBL" id="JAUIRO010000006">
    <property type="protein sequence ID" value="KAK0709981.1"/>
    <property type="molecule type" value="Genomic_DNA"/>
</dbReference>
<protein>
    <submittedName>
        <fullName evidence="1">Uncharacterized protein</fullName>
    </submittedName>
</protein>
<evidence type="ECO:0000313" key="1">
    <source>
        <dbReference type="EMBL" id="KAK0709981.1"/>
    </source>
</evidence>
<accession>A0AA40A6C7</accession>
<gene>
    <name evidence="1" type="ORF">B0T26DRAFT_755103</name>
</gene>
<dbReference type="RefSeq" id="XP_060293285.1">
    <property type="nucleotide sequence ID" value="XM_060445907.1"/>
</dbReference>
<dbReference type="AlphaFoldDB" id="A0AA40A6C7"/>
<evidence type="ECO:0000313" key="2">
    <source>
        <dbReference type="Proteomes" id="UP001172101"/>
    </source>
</evidence>
<name>A0AA40A6C7_9PEZI</name>
<sequence>MATTFLILSDTYDDAFPGPASLPDKVDVVLQFGACIWRIGRWGLRLRDPDRSHRGASKNTRSG</sequence>
<proteinExistence type="predicted"/>
<reference evidence="1" key="1">
    <citation type="submission" date="2023-06" db="EMBL/GenBank/DDBJ databases">
        <title>Genome-scale phylogeny and comparative genomics of the fungal order Sordariales.</title>
        <authorList>
            <consortium name="Lawrence Berkeley National Laboratory"/>
            <person name="Hensen N."/>
            <person name="Bonometti L."/>
            <person name="Westerberg I."/>
            <person name="Brannstrom I.O."/>
            <person name="Guillou S."/>
            <person name="Cros-Aarteil S."/>
            <person name="Calhoun S."/>
            <person name="Haridas S."/>
            <person name="Kuo A."/>
            <person name="Mondo S."/>
            <person name="Pangilinan J."/>
            <person name="Riley R."/>
            <person name="LaButti K."/>
            <person name="Andreopoulos B."/>
            <person name="Lipzen A."/>
            <person name="Chen C."/>
            <person name="Yanf M."/>
            <person name="Daum C."/>
            <person name="Ng V."/>
            <person name="Clum A."/>
            <person name="Steindorff A."/>
            <person name="Ohm R."/>
            <person name="Martin F."/>
            <person name="Silar P."/>
            <person name="Natvig D."/>
            <person name="Lalanne C."/>
            <person name="Gautier V."/>
            <person name="Ament-velasquez S.L."/>
            <person name="Kruys A."/>
            <person name="Hutchinson M.I."/>
            <person name="Powell A.J."/>
            <person name="Barry K."/>
            <person name="Miller A.N."/>
            <person name="Grigoriev I.V."/>
            <person name="Debuchy R."/>
            <person name="Gladieux P."/>
            <person name="Thoren M.H."/>
            <person name="Johannesson H."/>
        </authorList>
    </citation>
    <scope>NUCLEOTIDE SEQUENCE</scope>
    <source>
        <strain evidence="1">SMH2392-1A</strain>
    </source>
</reference>
<dbReference type="Proteomes" id="UP001172101">
    <property type="component" value="Unassembled WGS sequence"/>
</dbReference>
<organism evidence="1 2">
    <name type="scientific">Lasiosphaeria miniovina</name>
    <dbReference type="NCBI Taxonomy" id="1954250"/>
    <lineage>
        <taxon>Eukaryota</taxon>
        <taxon>Fungi</taxon>
        <taxon>Dikarya</taxon>
        <taxon>Ascomycota</taxon>
        <taxon>Pezizomycotina</taxon>
        <taxon>Sordariomycetes</taxon>
        <taxon>Sordariomycetidae</taxon>
        <taxon>Sordariales</taxon>
        <taxon>Lasiosphaeriaceae</taxon>
        <taxon>Lasiosphaeria</taxon>
    </lineage>
</organism>